<evidence type="ECO:0000256" key="7">
    <source>
        <dbReference type="SAM" id="Phobius"/>
    </source>
</evidence>
<evidence type="ECO:0000256" key="2">
    <source>
        <dbReference type="ARBA" id="ARBA00022475"/>
    </source>
</evidence>
<keyword evidence="6 8" id="KW-0012">Acyltransferase</keyword>
<dbReference type="InterPro" id="IPR004960">
    <property type="entry name" value="LipA_acyltrans"/>
</dbReference>
<keyword evidence="5 7" id="KW-0472">Membrane</keyword>
<name>A0ABZ0IKA5_9BACT</name>
<evidence type="ECO:0000256" key="4">
    <source>
        <dbReference type="ARBA" id="ARBA00022679"/>
    </source>
</evidence>
<proteinExistence type="predicted"/>
<evidence type="ECO:0000313" key="8">
    <source>
        <dbReference type="EMBL" id="WOK04962.1"/>
    </source>
</evidence>
<dbReference type="GO" id="GO:0016746">
    <property type="term" value="F:acyltransferase activity"/>
    <property type="evidence" value="ECO:0007669"/>
    <property type="project" value="UniProtKB-KW"/>
</dbReference>
<gene>
    <name evidence="8" type="ORF">RT717_17925</name>
</gene>
<keyword evidence="7" id="KW-0812">Transmembrane</keyword>
<keyword evidence="7" id="KW-1133">Transmembrane helix</keyword>
<organism evidence="8 9">
    <name type="scientific">Imperialibacter roseus</name>
    <dbReference type="NCBI Taxonomy" id="1324217"/>
    <lineage>
        <taxon>Bacteria</taxon>
        <taxon>Pseudomonadati</taxon>
        <taxon>Bacteroidota</taxon>
        <taxon>Cytophagia</taxon>
        <taxon>Cytophagales</taxon>
        <taxon>Flammeovirgaceae</taxon>
        <taxon>Imperialibacter</taxon>
    </lineage>
</organism>
<dbReference type="Proteomes" id="UP001302349">
    <property type="component" value="Chromosome"/>
</dbReference>
<protein>
    <submittedName>
        <fullName evidence="8">Lysophospholipid acyltransferase family protein</fullName>
    </submittedName>
</protein>
<dbReference type="PANTHER" id="PTHR30606:SF10">
    <property type="entry name" value="PHOSPHATIDYLINOSITOL MANNOSIDE ACYLTRANSFERASE"/>
    <property type="match status" value="1"/>
</dbReference>
<feature type="transmembrane region" description="Helical" evidence="7">
    <location>
        <begin position="15"/>
        <end position="35"/>
    </location>
</feature>
<keyword evidence="3" id="KW-0997">Cell inner membrane</keyword>
<reference evidence="8 9" key="1">
    <citation type="journal article" date="2023" name="Microbiol. Resour. Announc.">
        <title>Complete Genome Sequence of Imperialibacter roseus strain P4T.</title>
        <authorList>
            <person name="Tizabi D.R."/>
            <person name="Bachvaroff T."/>
            <person name="Hill R.T."/>
        </authorList>
    </citation>
    <scope>NUCLEOTIDE SEQUENCE [LARGE SCALE GENOMIC DNA]</scope>
    <source>
        <strain evidence="8 9">P4T</strain>
    </source>
</reference>
<sequence length="288" mass="33638">MKSLKYIPVLLLSRLPFWLVYILSDISFFLLYYLVRYRTTTVRKNLTASFPGKGISEIKSIEKAFYRHFTDLIFESGKFISISEKAIKRRFQVLNAEVFEDFFKQGRSLIMYTAHYGNWEWLAAIPLSLSHKVLTFYQPLKSAYYEALMKDARERFGAVAVPSKKGYKTVVELGSQGALSLTCIIGDQRPKKNSSRHWIKFLNQDTPFLIGADRIARKTNYPVFFPLIKKTSRGHYTLEFVKVIENPNEATAEEIIERYASILEEAIIETPHLWLWSHNRWKLKREDG</sequence>
<evidence type="ECO:0000256" key="5">
    <source>
        <dbReference type="ARBA" id="ARBA00023136"/>
    </source>
</evidence>
<keyword evidence="2" id="KW-1003">Cell membrane</keyword>
<dbReference type="PANTHER" id="PTHR30606">
    <property type="entry name" value="LIPID A BIOSYNTHESIS LAUROYL ACYLTRANSFERASE"/>
    <property type="match status" value="1"/>
</dbReference>
<dbReference type="RefSeq" id="WP_317487759.1">
    <property type="nucleotide sequence ID" value="NZ_CP136051.1"/>
</dbReference>
<dbReference type="Pfam" id="PF03279">
    <property type="entry name" value="Lip_A_acyltrans"/>
    <property type="match status" value="1"/>
</dbReference>
<evidence type="ECO:0000313" key="9">
    <source>
        <dbReference type="Proteomes" id="UP001302349"/>
    </source>
</evidence>
<comment type="subcellular location">
    <subcellularLocation>
        <location evidence="1">Cell inner membrane</location>
    </subcellularLocation>
</comment>
<keyword evidence="4" id="KW-0808">Transferase</keyword>
<evidence type="ECO:0000256" key="3">
    <source>
        <dbReference type="ARBA" id="ARBA00022519"/>
    </source>
</evidence>
<accession>A0ABZ0IKA5</accession>
<dbReference type="EMBL" id="CP136051">
    <property type="protein sequence ID" value="WOK04962.1"/>
    <property type="molecule type" value="Genomic_DNA"/>
</dbReference>
<keyword evidence="9" id="KW-1185">Reference proteome</keyword>
<evidence type="ECO:0000256" key="1">
    <source>
        <dbReference type="ARBA" id="ARBA00004533"/>
    </source>
</evidence>
<dbReference type="CDD" id="cd07984">
    <property type="entry name" value="LPLAT_LABLAT-like"/>
    <property type="match status" value="1"/>
</dbReference>
<evidence type="ECO:0000256" key="6">
    <source>
        <dbReference type="ARBA" id="ARBA00023315"/>
    </source>
</evidence>